<gene>
    <name evidence="6" type="ORF">CEPIT_LOCUS11412</name>
</gene>
<keyword evidence="4" id="KW-0539">Nucleus</keyword>
<proteinExistence type="predicted"/>
<dbReference type="PANTHER" id="PTHR13408">
    <property type="entry name" value="DNA-DIRECTED RNA POLYMERASE III"/>
    <property type="match status" value="1"/>
</dbReference>
<feature type="region of interest" description="Disordered" evidence="5">
    <location>
        <begin position="78"/>
        <end position="112"/>
    </location>
</feature>
<feature type="region of interest" description="Disordered" evidence="5">
    <location>
        <begin position="214"/>
        <end position="247"/>
    </location>
</feature>
<accession>A0AAV0D5K7</accession>
<evidence type="ECO:0000256" key="5">
    <source>
        <dbReference type="SAM" id="MobiDB-lite"/>
    </source>
</evidence>
<reference evidence="6" key="1">
    <citation type="submission" date="2022-07" db="EMBL/GenBank/DDBJ databases">
        <authorList>
            <person name="Macas J."/>
            <person name="Novak P."/>
            <person name="Neumann P."/>
        </authorList>
    </citation>
    <scope>NUCLEOTIDE SEQUENCE</scope>
</reference>
<dbReference type="Pfam" id="PF05132">
    <property type="entry name" value="RNA_pol_Rpc4"/>
    <property type="match status" value="1"/>
</dbReference>
<evidence type="ECO:0000256" key="1">
    <source>
        <dbReference type="ARBA" id="ARBA00004123"/>
    </source>
</evidence>
<evidence type="ECO:0008006" key="8">
    <source>
        <dbReference type="Google" id="ProtNLM"/>
    </source>
</evidence>
<feature type="compositionally biased region" description="Polar residues" evidence="5">
    <location>
        <begin position="235"/>
        <end position="246"/>
    </location>
</feature>
<dbReference type="GO" id="GO:0003677">
    <property type="term" value="F:DNA binding"/>
    <property type="evidence" value="ECO:0007669"/>
    <property type="project" value="InterPro"/>
</dbReference>
<name>A0AAV0D5K7_9ASTE</name>
<dbReference type="AlphaFoldDB" id="A0AAV0D5K7"/>
<sequence>MDPGLPPVQPSSTRKVRFAPKPPPRRAKNTELKTEASQKGVSDAVVPSGRLLRRLNEHLGGRKSNDTVKKEVQFVFPEEGASSAPTRRHLIPGDENTDGSTRFDGSADGEKSMYVNDENMTKKKREYKEPWDYKNSYYPITLPLRRPYAGDPEILDEAEFGEAARNKKYDESKSHASSELGLEDGDEPRLIFFQLPNNLPLGRRDMGVQFKTPTAKGKEVVEAPTSAKGKEKVENQTAGQRSSTDKGCSLKELPSGHMGKMLVYKSGAVKMKLGGVLYDVSPGTQISCPQHVVAINTMDKSCSKVGDVESRVVVTPDIDALLASVLDLD</sequence>
<evidence type="ECO:0000256" key="4">
    <source>
        <dbReference type="ARBA" id="ARBA00023242"/>
    </source>
</evidence>
<keyword evidence="7" id="KW-1185">Reference proteome</keyword>
<protein>
    <recommendedName>
        <fullName evidence="8">DNA-directed RNA polymerase III subunit RPC4</fullName>
    </recommendedName>
</protein>
<evidence type="ECO:0000256" key="2">
    <source>
        <dbReference type="ARBA" id="ARBA00022478"/>
    </source>
</evidence>
<keyword evidence="3" id="KW-0804">Transcription</keyword>
<evidence type="ECO:0000313" key="6">
    <source>
        <dbReference type="EMBL" id="CAH9090740.1"/>
    </source>
</evidence>
<organism evidence="6 7">
    <name type="scientific">Cuscuta epithymum</name>
    <dbReference type="NCBI Taxonomy" id="186058"/>
    <lineage>
        <taxon>Eukaryota</taxon>
        <taxon>Viridiplantae</taxon>
        <taxon>Streptophyta</taxon>
        <taxon>Embryophyta</taxon>
        <taxon>Tracheophyta</taxon>
        <taxon>Spermatophyta</taxon>
        <taxon>Magnoliopsida</taxon>
        <taxon>eudicotyledons</taxon>
        <taxon>Gunneridae</taxon>
        <taxon>Pentapetalae</taxon>
        <taxon>asterids</taxon>
        <taxon>lamiids</taxon>
        <taxon>Solanales</taxon>
        <taxon>Convolvulaceae</taxon>
        <taxon>Cuscuteae</taxon>
        <taxon>Cuscuta</taxon>
        <taxon>Cuscuta subgen. Cuscuta</taxon>
    </lineage>
</organism>
<evidence type="ECO:0000256" key="3">
    <source>
        <dbReference type="ARBA" id="ARBA00023163"/>
    </source>
</evidence>
<dbReference type="GO" id="GO:0005666">
    <property type="term" value="C:RNA polymerase III complex"/>
    <property type="evidence" value="ECO:0007669"/>
    <property type="project" value="InterPro"/>
</dbReference>
<comment type="caution">
    <text evidence="6">The sequence shown here is derived from an EMBL/GenBank/DDBJ whole genome shotgun (WGS) entry which is preliminary data.</text>
</comment>
<dbReference type="PANTHER" id="PTHR13408:SF0">
    <property type="entry name" value="DNA-DIRECTED RNA POLYMERASE III SUBUNIT RPC4"/>
    <property type="match status" value="1"/>
</dbReference>
<dbReference type="InterPro" id="IPR007811">
    <property type="entry name" value="RPC4"/>
</dbReference>
<comment type="subcellular location">
    <subcellularLocation>
        <location evidence="1">Nucleus</location>
    </subcellularLocation>
</comment>
<keyword evidence="2" id="KW-0240">DNA-directed RNA polymerase</keyword>
<dbReference type="EMBL" id="CAMAPF010000065">
    <property type="protein sequence ID" value="CAH9090740.1"/>
    <property type="molecule type" value="Genomic_DNA"/>
</dbReference>
<feature type="compositionally biased region" description="Basic residues" evidence="5">
    <location>
        <begin position="14"/>
        <end position="27"/>
    </location>
</feature>
<feature type="region of interest" description="Disordered" evidence="5">
    <location>
        <begin position="1"/>
        <end position="49"/>
    </location>
</feature>
<dbReference type="Proteomes" id="UP001152523">
    <property type="component" value="Unassembled WGS sequence"/>
</dbReference>
<evidence type="ECO:0000313" key="7">
    <source>
        <dbReference type="Proteomes" id="UP001152523"/>
    </source>
</evidence>
<dbReference type="GO" id="GO:0042797">
    <property type="term" value="P:tRNA transcription by RNA polymerase III"/>
    <property type="evidence" value="ECO:0007669"/>
    <property type="project" value="TreeGrafter"/>
</dbReference>